<dbReference type="InterPro" id="IPR050090">
    <property type="entry name" value="Tyrosine_recombinase_XerCD"/>
</dbReference>
<dbReference type="GO" id="GO:0015074">
    <property type="term" value="P:DNA integration"/>
    <property type="evidence" value="ECO:0007669"/>
    <property type="project" value="InterPro"/>
</dbReference>
<protein>
    <submittedName>
        <fullName evidence="3">Phage integrase family protein</fullName>
    </submittedName>
</protein>
<evidence type="ECO:0000313" key="3">
    <source>
        <dbReference type="EMBL" id="SHM66945.1"/>
    </source>
</evidence>
<name>A0A1M7KN80_9FIRM</name>
<evidence type="ECO:0000313" key="4">
    <source>
        <dbReference type="Proteomes" id="UP000184038"/>
    </source>
</evidence>
<evidence type="ECO:0000256" key="1">
    <source>
        <dbReference type="ARBA" id="ARBA00023172"/>
    </source>
</evidence>
<dbReference type="Proteomes" id="UP000184038">
    <property type="component" value="Unassembled WGS sequence"/>
</dbReference>
<dbReference type="GO" id="GO:0006310">
    <property type="term" value="P:DNA recombination"/>
    <property type="evidence" value="ECO:0007669"/>
    <property type="project" value="UniProtKB-KW"/>
</dbReference>
<sequence>MALKWADIDWEASEIHIHRMESRVEDDNGKLRVAICEYTKKKSPAGDRYLPLSDYEINLFQVVKRINEEAGYSDGDFIFCDKEGRTKIREVDNCIRAQCRRAGIEVKSAHDIRRTVASKMRRKKVEIEDIQWYLGHNDEATTRTYIMNNQGKQKTSRQIVNALSEMNGSDVLMGTQNSRNEKSPEAY</sequence>
<organism evidence="3 4">
    <name type="scientific">Anaerosporobacter mobilis DSM 15930</name>
    <dbReference type="NCBI Taxonomy" id="1120996"/>
    <lineage>
        <taxon>Bacteria</taxon>
        <taxon>Bacillati</taxon>
        <taxon>Bacillota</taxon>
        <taxon>Clostridia</taxon>
        <taxon>Lachnospirales</taxon>
        <taxon>Lachnospiraceae</taxon>
        <taxon>Anaerosporobacter</taxon>
    </lineage>
</organism>
<reference evidence="3 4" key="1">
    <citation type="submission" date="2016-11" db="EMBL/GenBank/DDBJ databases">
        <authorList>
            <person name="Jaros S."/>
            <person name="Januszkiewicz K."/>
            <person name="Wedrychowicz H."/>
        </authorList>
    </citation>
    <scope>NUCLEOTIDE SEQUENCE [LARGE SCALE GENOMIC DNA]</scope>
    <source>
        <strain evidence="3 4">DSM 15930</strain>
    </source>
</reference>
<dbReference type="PANTHER" id="PTHR30349">
    <property type="entry name" value="PHAGE INTEGRASE-RELATED"/>
    <property type="match status" value="1"/>
</dbReference>
<proteinExistence type="predicted"/>
<dbReference type="PROSITE" id="PS51898">
    <property type="entry name" value="TYR_RECOMBINASE"/>
    <property type="match status" value="1"/>
</dbReference>
<dbReference type="InterPro" id="IPR013762">
    <property type="entry name" value="Integrase-like_cat_sf"/>
</dbReference>
<dbReference type="RefSeq" id="WP_073288827.1">
    <property type="nucleotide sequence ID" value="NZ_FRCP01000014.1"/>
</dbReference>
<dbReference type="Gene3D" id="1.10.443.10">
    <property type="entry name" value="Intergrase catalytic core"/>
    <property type="match status" value="1"/>
</dbReference>
<evidence type="ECO:0000259" key="2">
    <source>
        <dbReference type="PROSITE" id="PS51898"/>
    </source>
</evidence>
<dbReference type="SUPFAM" id="SSF56349">
    <property type="entry name" value="DNA breaking-rejoining enzymes"/>
    <property type="match status" value="1"/>
</dbReference>
<gene>
    <name evidence="3" type="ORF">SAMN02746066_02842</name>
</gene>
<dbReference type="AlphaFoldDB" id="A0A1M7KN80"/>
<dbReference type="STRING" id="1120996.SAMN02746066_02842"/>
<keyword evidence="4" id="KW-1185">Reference proteome</keyword>
<keyword evidence="1" id="KW-0233">DNA recombination</keyword>
<dbReference type="EMBL" id="FRCP01000014">
    <property type="protein sequence ID" value="SHM66945.1"/>
    <property type="molecule type" value="Genomic_DNA"/>
</dbReference>
<dbReference type="Pfam" id="PF00589">
    <property type="entry name" value="Phage_integrase"/>
    <property type="match status" value="1"/>
</dbReference>
<dbReference type="InterPro" id="IPR011010">
    <property type="entry name" value="DNA_brk_join_enz"/>
</dbReference>
<accession>A0A1M7KN80</accession>
<feature type="domain" description="Tyr recombinase" evidence="2">
    <location>
        <begin position="1"/>
        <end position="158"/>
    </location>
</feature>
<dbReference type="InterPro" id="IPR002104">
    <property type="entry name" value="Integrase_catalytic"/>
</dbReference>
<dbReference type="PANTHER" id="PTHR30349:SF64">
    <property type="entry name" value="PROPHAGE INTEGRASE INTD-RELATED"/>
    <property type="match status" value="1"/>
</dbReference>
<dbReference type="GO" id="GO:0003677">
    <property type="term" value="F:DNA binding"/>
    <property type="evidence" value="ECO:0007669"/>
    <property type="project" value="InterPro"/>
</dbReference>